<keyword evidence="1" id="KW-0732">Signal</keyword>
<accession>A0A221HZJ5</accession>
<gene>
    <name evidence="2" type="primary">rip4</name>
</gene>
<evidence type="ECO:0000256" key="1">
    <source>
        <dbReference type="SAM" id="SignalP"/>
    </source>
</evidence>
<dbReference type="InterPro" id="IPR016138">
    <property type="entry name" value="Ribosome_inactivat_prot_sub1"/>
</dbReference>
<dbReference type="Gene3D" id="3.40.420.10">
    <property type="entry name" value="Ricin (A subunit), domain 1"/>
    <property type="match status" value="1"/>
</dbReference>
<proteinExistence type="predicted"/>
<feature type="chain" id="PRO_5012103762" evidence="1">
    <location>
        <begin position="24"/>
        <end position="496"/>
    </location>
</feature>
<reference evidence="2" key="1">
    <citation type="submission" date="2016-12" db="EMBL/GenBank/DDBJ databases">
        <authorList>
            <person name="Song W.-J."/>
            <person name="Kurnit D.M."/>
        </authorList>
    </citation>
    <scope>NUCLEOTIDE SEQUENCE</scope>
</reference>
<name>A0A221HZJ5_9MOLU</name>
<dbReference type="GO" id="GO:0030598">
    <property type="term" value="F:rRNA N-glycosylase activity"/>
    <property type="evidence" value="ECO:0007669"/>
    <property type="project" value="InterPro"/>
</dbReference>
<organism evidence="2">
    <name type="scientific">Spiroplasma endosymbiont of Drosophila neotestacea</name>
    <dbReference type="NCBI Taxonomy" id="707884"/>
    <lineage>
        <taxon>Bacteria</taxon>
        <taxon>Bacillati</taxon>
        <taxon>Mycoplasmatota</taxon>
        <taxon>Mollicutes</taxon>
        <taxon>Entomoplasmatales</taxon>
        <taxon>Spiroplasmataceae</taxon>
        <taxon>Spiroplasma</taxon>
    </lineage>
</organism>
<feature type="signal peptide" evidence="1">
    <location>
        <begin position="1"/>
        <end position="23"/>
    </location>
</feature>
<dbReference type="InterPro" id="IPR001574">
    <property type="entry name" value="Ribosome_inactivat_prot"/>
</dbReference>
<dbReference type="InterPro" id="IPR036041">
    <property type="entry name" value="Ribosome-inact_prot_sf"/>
</dbReference>
<dbReference type="EMBL" id="KY401158">
    <property type="protein sequence ID" value="ASM46790.1"/>
    <property type="molecule type" value="Genomic_DNA"/>
</dbReference>
<protein>
    <submittedName>
        <fullName evidence="2">Ribosome-inactivating protein 4</fullName>
    </submittedName>
</protein>
<dbReference type="GO" id="GO:0017148">
    <property type="term" value="P:negative regulation of translation"/>
    <property type="evidence" value="ECO:0007669"/>
    <property type="project" value="InterPro"/>
</dbReference>
<dbReference type="SUPFAM" id="SSF56371">
    <property type="entry name" value="Ribosome inactivating proteins (RIP)"/>
    <property type="match status" value="1"/>
</dbReference>
<sequence length="496" mass="57466">MKKIISLLSVLTISGTAVPTTIAASSYQKEETKLKNNDNNYQQRNNLENLSRVKRQNNNIFTTETLNFDFSVKEYFKNLCKIMKNLLDKKIILNVSDSLNGNENVCNSNYFTINSNSNYNYFIIPILVEGRDIQLVFRTSDFYLEGFTIVNREEVPLSIYYYFSDATITELGGYSSRSFGFSGNYNNLMPTSASNGATIRWDNNITQAFWDIINYGDNPSSSGNVSVIRGALARVILATSESIRFRVVRNSIINYNPNEATWEFYNNHITRWSSITEQAINYAEQYGTLNGFWASNIILMFTSGMDAHLHNCNRRNTRDLNNNEYCFILPEKNSYFRSDQDISKHEFGYPYSSYENTFYDFSEVEIGEISPLNYNKIEFFGKQLSKFSWGNTQYYGTEIGNSDLVKNFKNYIVNINLRDYSKDKWNEVLKLKLSDKCDQQGIAWMCYVQKIGITFYLNDKTKKWHIQIPSLLWIDKRDTYSGGASWIWLGKGIKLT</sequence>
<evidence type="ECO:0000313" key="2">
    <source>
        <dbReference type="EMBL" id="ASM46790.1"/>
    </source>
</evidence>
<dbReference type="Pfam" id="PF00161">
    <property type="entry name" value="RIP"/>
    <property type="match status" value="1"/>
</dbReference>
<dbReference type="AlphaFoldDB" id="A0A221HZJ5"/>